<reference evidence="4" key="1">
    <citation type="submission" date="2022-09" db="EMBL/GenBank/DDBJ databases">
        <title>genome sequence of Deinococcus rubellus.</title>
        <authorList>
            <person name="Srinivasan S."/>
        </authorList>
    </citation>
    <scope>NUCLEOTIDE SEQUENCE</scope>
    <source>
        <strain evidence="4">Ant6</strain>
    </source>
</reference>
<dbReference type="SUPFAM" id="SSF111384">
    <property type="entry name" value="OmpH-like"/>
    <property type="match status" value="1"/>
</dbReference>
<gene>
    <name evidence="4" type="ORF">N0D28_13275</name>
</gene>
<dbReference type="Pfam" id="PF03938">
    <property type="entry name" value="OmpH"/>
    <property type="match status" value="1"/>
</dbReference>
<proteinExistence type="inferred from homology"/>
<dbReference type="Gene3D" id="3.30.910.20">
    <property type="entry name" value="Skp domain"/>
    <property type="match status" value="1"/>
</dbReference>
<dbReference type="Proteomes" id="UP001060261">
    <property type="component" value="Chromosome"/>
</dbReference>
<dbReference type="RefSeq" id="WP_260559972.1">
    <property type="nucleotide sequence ID" value="NZ_BAABEC010000074.1"/>
</dbReference>
<dbReference type="InterPro" id="IPR024930">
    <property type="entry name" value="Skp_dom_sf"/>
</dbReference>
<dbReference type="SMART" id="SM00935">
    <property type="entry name" value="OmpH"/>
    <property type="match status" value="1"/>
</dbReference>
<evidence type="ECO:0000256" key="2">
    <source>
        <dbReference type="ARBA" id="ARBA00022729"/>
    </source>
</evidence>
<dbReference type="PANTHER" id="PTHR35089">
    <property type="entry name" value="CHAPERONE PROTEIN SKP"/>
    <property type="match status" value="1"/>
</dbReference>
<feature type="signal peptide" evidence="3">
    <location>
        <begin position="1"/>
        <end position="30"/>
    </location>
</feature>
<dbReference type="PANTHER" id="PTHR35089:SF1">
    <property type="entry name" value="CHAPERONE PROTEIN SKP"/>
    <property type="match status" value="1"/>
</dbReference>
<evidence type="ECO:0000313" key="5">
    <source>
        <dbReference type="Proteomes" id="UP001060261"/>
    </source>
</evidence>
<feature type="chain" id="PRO_5047351340" evidence="3">
    <location>
        <begin position="31"/>
        <end position="168"/>
    </location>
</feature>
<protein>
    <submittedName>
        <fullName evidence="4">OmpH family outer membrane protein</fullName>
    </submittedName>
</protein>
<comment type="similarity">
    <text evidence="1">Belongs to the Skp family.</text>
</comment>
<evidence type="ECO:0000256" key="1">
    <source>
        <dbReference type="ARBA" id="ARBA00009091"/>
    </source>
</evidence>
<keyword evidence="2 3" id="KW-0732">Signal</keyword>
<organism evidence="4 5">
    <name type="scientific">Deinococcus rubellus</name>
    <dbReference type="NCBI Taxonomy" id="1889240"/>
    <lineage>
        <taxon>Bacteria</taxon>
        <taxon>Thermotogati</taxon>
        <taxon>Deinococcota</taxon>
        <taxon>Deinococci</taxon>
        <taxon>Deinococcales</taxon>
        <taxon>Deinococcaceae</taxon>
        <taxon>Deinococcus</taxon>
    </lineage>
</organism>
<dbReference type="EMBL" id="CP104213">
    <property type="protein sequence ID" value="UWX63689.1"/>
    <property type="molecule type" value="Genomic_DNA"/>
</dbReference>
<name>A0ABY5YF20_9DEIO</name>
<accession>A0ABY5YF20</accession>
<keyword evidence="5" id="KW-1185">Reference proteome</keyword>
<evidence type="ECO:0000313" key="4">
    <source>
        <dbReference type="EMBL" id="UWX63689.1"/>
    </source>
</evidence>
<evidence type="ECO:0000256" key="3">
    <source>
        <dbReference type="SAM" id="SignalP"/>
    </source>
</evidence>
<dbReference type="InterPro" id="IPR005632">
    <property type="entry name" value="Chaperone_Skp"/>
</dbReference>
<sequence>MHPTRKTPALLLFPALLIGSVVLGSLAPHAQSAPQKIALINVADVLKASPDDAAVTALGQKRDADLKTLDDQIQPLLKQGSQISPADKDKLNQLIATAQSKSKEYDAQINAKIDPITRKANAAVAAAAKANGVAVVFNANTAQQSGIVVYADPTTDLTDAVKAVMTKK</sequence>